<keyword evidence="4" id="KW-1185">Reference proteome</keyword>
<dbReference type="RefSeq" id="WP_125553085.1">
    <property type="nucleotide sequence ID" value="NZ_JBHSSL010000018.1"/>
</dbReference>
<evidence type="ECO:0000313" key="4">
    <source>
        <dbReference type="Proteomes" id="UP001596289"/>
    </source>
</evidence>
<dbReference type="InterPro" id="IPR007337">
    <property type="entry name" value="RelB/DinJ"/>
</dbReference>
<accession>A0ABW1RC31</accession>
<evidence type="ECO:0000313" key="3">
    <source>
        <dbReference type="EMBL" id="MFC6169379.1"/>
    </source>
</evidence>
<gene>
    <name evidence="3" type="ORF">ACFQGP_02160</name>
</gene>
<comment type="similarity">
    <text evidence="1">Belongs to the RelB/DinJ antitoxin family.</text>
</comment>
<sequence length="93" mass="10369">MPQKNKSSLVAAKVDEATKDKAEKILKELGLTRTAAINVFYKQIIQHNGLPFAVTKKTNAQLETDYLAATGTLDEVYELMDHETADDFKQVRG</sequence>
<proteinExistence type="inferred from homology"/>
<keyword evidence="2" id="KW-1277">Toxin-antitoxin system</keyword>
<reference evidence="4" key="1">
    <citation type="journal article" date="2019" name="Int. J. Syst. Evol. Microbiol.">
        <title>The Global Catalogue of Microorganisms (GCM) 10K type strain sequencing project: providing services to taxonomists for standard genome sequencing and annotation.</title>
        <authorList>
            <consortium name="The Broad Institute Genomics Platform"/>
            <consortium name="The Broad Institute Genome Sequencing Center for Infectious Disease"/>
            <person name="Wu L."/>
            <person name="Ma J."/>
        </authorList>
    </citation>
    <scope>NUCLEOTIDE SEQUENCE [LARGE SCALE GENOMIC DNA]</scope>
    <source>
        <strain evidence="4">CCM 8904</strain>
    </source>
</reference>
<evidence type="ECO:0000256" key="2">
    <source>
        <dbReference type="ARBA" id="ARBA00022649"/>
    </source>
</evidence>
<name>A0ABW1RC31_9LACO</name>
<evidence type="ECO:0000256" key="1">
    <source>
        <dbReference type="ARBA" id="ARBA00010562"/>
    </source>
</evidence>
<dbReference type="Proteomes" id="UP001596289">
    <property type="component" value="Unassembled WGS sequence"/>
</dbReference>
<comment type="caution">
    <text evidence="3">The sequence shown here is derived from an EMBL/GenBank/DDBJ whole genome shotgun (WGS) entry which is preliminary data.</text>
</comment>
<dbReference type="PANTHER" id="PTHR38781">
    <property type="entry name" value="ANTITOXIN DINJ-RELATED"/>
    <property type="match status" value="1"/>
</dbReference>
<dbReference type="NCBIfam" id="TIGR02384">
    <property type="entry name" value="RelB_DinJ"/>
    <property type="match status" value="1"/>
</dbReference>
<dbReference type="EMBL" id="JBHSSL010000018">
    <property type="protein sequence ID" value="MFC6169379.1"/>
    <property type="molecule type" value="Genomic_DNA"/>
</dbReference>
<dbReference type="Pfam" id="PF04221">
    <property type="entry name" value="RelB"/>
    <property type="match status" value="1"/>
</dbReference>
<dbReference type="InterPro" id="IPR013321">
    <property type="entry name" value="Arc_rbn_hlx_hlx"/>
</dbReference>
<dbReference type="PANTHER" id="PTHR38781:SF1">
    <property type="entry name" value="ANTITOXIN DINJ-RELATED"/>
    <property type="match status" value="1"/>
</dbReference>
<dbReference type="Gene3D" id="1.10.1220.10">
    <property type="entry name" value="Met repressor-like"/>
    <property type="match status" value="1"/>
</dbReference>
<organism evidence="3 4">
    <name type="scientific">Loigolactobacillus jiayinensis</name>
    <dbReference type="NCBI Taxonomy" id="2486016"/>
    <lineage>
        <taxon>Bacteria</taxon>
        <taxon>Bacillati</taxon>
        <taxon>Bacillota</taxon>
        <taxon>Bacilli</taxon>
        <taxon>Lactobacillales</taxon>
        <taxon>Lactobacillaceae</taxon>
        <taxon>Loigolactobacillus</taxon>
    </lineage>
</organism>
<protein>
    <submittedName>
        <fullName evidence="3">Type II toxin-antitoxin system RelB/DinJ family antitoxin</fullName>
    </submittedName>
</protein>